<sequence length="45" mass="5406">MLFMTSPTIPISLDIPIYEIKKIFRINKYHAFGKIKIPKYQRHTI</sequence>
<dbReference type="AlphaFoldDB" id="A0A3B0U1A2"/>
<proteinExistence type="predicted"/>
<protein>
    <submittedName>
        <fullName evidence="1">Uncharacterized protein</fullName>
    </submittedName>
</protein>
<accession>A0A3B0U1A2</accession>
<name>A0A3B0U1A2_9ZZZZ</name>
<dbReference type="EMBL" id="UOEQ01000502">
    <property type="protein sequence ID" value="VAW24068.1"/>
    <property type="molecule type" value="Genomic_DNA"/>
</dbReference>
<reference evidence="1" key="1">
    <citation type="submission" date="2018-06" db="EMBL/GenBank/DDBJ databases">
        <authorList>
            <person name="Zhirakovskaya E."/>
        </authorList>
    </citation>
    <scope>NUCLEOTIDE SEQUENCE</scope>
</reference>
<evidence type="ECO:0000313" key="1">
    <source>
        <dbReference type="EMBL" id="VAW24068.1"/>
    </source>
</evidence>
<gene>
    <name evidence="1" type="ORF">MNBD_ALPHA11-2261</name>
</gene>
<organism evidence="1">
    <name type="scientific">hydrothermal vent metagenome</name>
    <dbReference type="NCBI Taxonomy" id="652676"/>
    <lineage>
        <taxon>unclassified sequences</taxon>
        <taxon>metagenomes</taxon>
        <taxon>ecological metagenomes</taxon>
    </lineage>
</organism>